<keyword evidence="4" id="KW-1185">Reference proteome</keyword>
<gene>
    <name evidence="3" type="ORF">IWZ03DRAFT_441884</name>
</gene>
<reference evidence="3 4" key="1">
    <citation type="submission" date="2024-04" db="EMBL/GenBank/DDBJ databases">
        <title>Phyllosticta paracitricarpa is synonymous to the EU quarantine fungus P. citricarpa based on phylogenomic analyses.</title>
        <authorList>
            <consortium name="Lawrence Berkeley National Laboratory"/>
            <person name="Van Ingen-Buijs V.A."/>
            <person name="Van Westerhoven A.C."/>
            <person name="Haridas S."/>
            <person name="Skiadas P."/>
            <person name="Martin F."/>
            <person name="Groenewald J.Z."/>
            <person name="Crous P.W."/>
            <person name="Seidl M.F."/>
        </authorList>
    </citation>
    <scope>NUCLEOTIDE SEQUENCE [LARGE SCALE GENOMIC DNA]</scope>
    <source>
        <strain evidence="3 4">CBS 123371</strain>
    </source>
</reference>
<protein>
    <submittedName>
        <fullName evidence="3">Uncharacterized protein</fullName>
    </submittedName>
</protein>
<feature type="region of interest" description="Disordered" evidence="1">
    <location>
        <begin position="144"/>
        <end position="166"/>
    </location>
</feature>
<dbReference type="EMBL" id="JBBPHU010000007">
    <property type="protein sequence ID" value="KAK7515400.1"/>
    <property type="molecule type" value="Genomic_DNA"/>
</dbReference>
<name>A0ABR1KIV5_9PEZI</name>
<organism evidence="3 4">
    <name type="scientific">Phyllosticta citriasiana</name>
    <dbReference type="NCBI Taxonomy" id="595635"/>
    <lineage>
        <taxon>Eukaryota</taxon>
        <taxon>Fungi</taxon>
        <taxon>Dikarya</taxon>
        <taxon>Ascomycota</taxon>
        <taxon>Pezizomycotina</taxon>
        <taxon>Dothideomycetes</taxon>
        <taxon>Dothideomycetes incertae sedis</taxon>
        <taxon>Botryosphaeriales</taxon>
        <taxon>Phyllostictaceae</taxon>
        <taxon>Phyllosticta</taxon>
    </lineage>
</organism>
<keyword evidence="2" id="KW-0732">Signal</keyword>
<evidence type="ECO:0000313" key="3">
    <source>
        <dbReference type="EMBL" id="KAK7515400.1"/>
    </source>
</evidence>
<evidence type="ECO:0000313" key="4">
    <source>
        <dbReference type="Proteomes" id="UP001363622"/>
    </source>
</evidence>
<evidence type="ECO:0000256" key="1">
    <source>
        <dbReference type="SAM" id="MobiDB-lite"/>
    </source>
</evidence>
<feature type="signal peptide" evidence="2">
    <location>
        <begin position="1"/>
        <end position="27"/>
    </location>
</feature>
<sequence length="207" mass="23127">MACHAILARSVALLLLLLLLLPRRKNPNPITRLGCREGRFIGPGQAIPPHTAQRAFKRWWRALQGKQEAFPNAADDAKRRQYRPADIDDDFLDQRRPSCPHDVFPVKDRMAVFRGTWLVSDEPILFDCPSQSYHIRNCAGRVGGHGEGHSTSAATPRPATISPDLTPGLEPVDVIGPWRRSSSSSDALLRPAAVALWSAKFRRLQRQ</sequence>
<accession>A0ABR1KIV5</accession>
<proteinExistence type="predicted"/>
<evidence type="ECO:0000256" key="2">
    <source>
        <dbReference type="SAM" id="SignalP"/>
    </source>
</evidence>
<comment type="caution">
    <text evidence="3">The sequence shown here is derived from an EMBL/GenBank/DDBJ whole genome shotgun (WGS) entry which is preliminary data.</text>
</comment>
<dbReference type="Proteomes" id="UP001363622">
    <property type="component" value="Unassembled WGS sequence"/>
</dbReference>
<feature type="chain" id="PRO_5046812024" evidence="2">
    <location>
        <begin position="28"/>
        <end position="207"/>
    </location>
</feature>